<dbReference type="GO" id="GO:0008270">
    <property type="term" value="F:zinc ion binding"/>
    <property type="evidence" value="ECO:0007669"/>
    <property type="project" value="UniProtKB-KW"/>
</dbReference>
<dbReference type="Proteomes" id="UP000094819">
    <property type="component" value="Unassembled WGS sequence"/>
</dbReference>
<dbReference type="AlphaFoldDB" id="A0A1E3H8K6"/>
<dbReference type="InterPro" id="IPR001878">
    <property type="entry name" value="Znf_CCHC"/>
</dbReference>
<name>A0A1E3H8K6_9TREE</name>
<organism evidence="5 6">
    <name type="scientific">Cryptococcus wingfieldii CBS 7118</name>
    <dbReference type="NCBI Taxonomy" id="1295528"/>
    <lineage>
        <taxon>Eukaryota</taxon>
        <taxon>Fungi</taxon>
        <taxon>Dikarya</taxon>
        <taxon>Basidiomycota</taxon>
        <taxon>Agaricomycotina</taxon>
        <taxon>Tremellomycetes</taxon>
        <taxon>Tremellales</taxon>
        <taxon>Cryptococcaceae</taxon>
        <taxon>Cryptococcus</taxon>
    </lineage>
</organism>
<keyword evidence="6" id="KW-1185">Reference proteome</keyword>
<feature type="region of interest" description="Disordered" evidence="3">
    <location>
        <begin position="95"/>
        <end position="117"/>
    </location>
</feature>
<evidence type="ECO:0000256" key="1">
    <source>
        <dbReference type="ARBA" id="ARBA00022664"/>
    </source>
</evidence>
<dbReference type="PROSITE" id="PS50158">
    <property type="entry name" value="ZF_CCHC"/>
    <property type="match status" value="1"/>
</dbReference>
<feature type="compositionally biased region" description="Pro residues" evidence="3">
    <location>
        <begin position="198"/>
        <end position="212"/>
    </location>
</feature>
<sequence>MEGTTPQHFDAFASSIRDYQHLLSSSSDPLSELDVKRFLKEGLSSHMLVLDVENALEQKVLTLYTISVADLIALMSKRVTVCAAQLAAFQSHQAASRPFPRPAPAQASRPNQARPAQTPIKAISAAPAPVAPAVPPTAAEAQAWLDNTLRLPPGLEGARAREYLRQRGLCFRCRQQGHISLGCPTFQAPVASLASMPPQTPAQPSPLAPPGPTQESVPLLYVQARLSADGPSYQTLVD</sequence>
<comment type="caution">
    <text evidence="5">The sequence shown here is derived from an EMBL/GenBank/DDBJ whole genome shotgun (WGS) entry which is preliminary data.</text>
</comment>
<evidence type="ECO:0000256" key="3">
    <source>
        <dbReference type="SAM" id="MobiDB-lite"/>
    </source>
</evidence>
<evidence type="ECO:0000259" key="4">
    <source>
        <dbReference type="PROSITE" id="PS50158"/>
    </source>
</evidence>
<gene>
    <name evidence="5" type="ORF">L198_08319</name>
</gene>
<dbReference type="EMBL" id="AWGH01000079">
    <property type="protein sequence ID" value="ODN72660.1"/>
    <property type="molecule type" value="Genomic_DNA"/>
</dbReference>
<proteinExistence type="predicted"/>
<dbReference type="GO" id="GO:0003676">
    <property type="term" value="F:nucleic acid binding"/>
    <property type="evidence" value="ECO:0007669"/>
    <property type="project" value="InterPro"/>
</dbReference>
<protein>
    <recommendedName>
        <fullName evidence="4">CCHC-type domain-containing protein</fullName>
    </recommendedName>
</protein>
<dbReference type="SUPFAM" id="SSF57756">
    <property type="entry name" value="Retrovirus zinc finger-like domains"/>
    <property type="match status" value="1"/>
</dbReference>
<dbReference type="GeneID" id="30197529"/>
<keyword evidence="1" id="KW-0507">mRNA processing</keyword>
<keyword evidence="2" id="KW-0479">Metal-binding</keyword>
<dbReference type="InterPro" id="IPR036875">
    <property type="entry name" value="Znf_CCHC_sf"/>
</dbReference>
<keyword evidence="2" id="KW-0862">Zinc</keyword>
<evidence type="ECO:0000313" key="6">
    <source>
        <dbReference type="Proteomes" id="UP000094819"/>
    </source>
</evidence>
<accession>A0A1E3H8K6</accession>
<evidence type="ECO:0000313" key="5">
    <source>
        <dbReference type="EMBL" id="ODN72660.1"/>
    </source>
</evidence>
<reference evidence="5 6" key="1">
    <citation type="submission" date="2016-06" db="EMBL/GenBank/DDBJ databases">
        <title>Evolution of pathogenesis and genome organization in the Tremellales.</title>
        <authorList>
            <person name="Cuomo C."/>
            <person name="Litvintseva A."/>
            <person name="Heitman J."/>
            <person name="Chen Y."/>
            <person name="Sun S."/>
            <person name="Springer D."/>
            <person name="Dromer F."/>
            <person name="Young S."/>
            <person name="Zeng Q."/>
            <person name="Chapman S."/>
            <person name="Gujja S."/>
            <person name="Saif S."/>
            <person name="Birren B."/>
        </authorList>
    </citation>
    <scope>NUCLEOTIDE SEQUENCE [LARGE SCALE GENOMIC DNA]</scope>
    <source>
        <strain evidence="5 6">CBS 7118</strain>
    </source>
</reference>
<evidence type="ECO:0000256" key="2">
    <source>
        <dbReference type="PROSITE-ProRule" id="PRU00047"/>
    </source>
</evidence>
<keyword evidence="2" id="KW-0863">Zinc-finger</keyword>
<feature type="region of interest" description="Disordered" evidence="3">
    <location>
        <begin position="194"/>
        <end position="215"/>
    </location>
</feature>
<feature type="domain" description="CCHC-type" evidence="4">
    <location>
        <begin position="170"/>
        <end position="184"/>
    </location>
</feature>
<dbReference type="GO" id="GO:0006397">
    <property type="term" value="P:mRNA processing"/>
    <property type="evidence" value="ECO:0007669"/>
    <property type="project" value="UniProtKB-KW"/>
</dbReference>
<dbReference type="RefSeq" id="XP_019027736.1">
    <property type="nucleotide sequence ID" value="XM_019180284.1"/>
</dbReference>